<dbReference type="eggNOG" id="COG1506">
    <property type="taxonomic scope" value="Bacteria"/>
</dbReference>
<evidence type="ECO:0000313" key="9">
    <source>
        <dbReference type="EMBL" id="KEO72423.1"/>
    </source>
</evidence>
<evidence type="ECO:0000259" key="7">
    <source>
        <dbReference type="Pfam" id="PF00326"/>
    </source>
</evidence>
<dbReference type="OrthoDB" id="9812921at2"/>
<comment type="function">
    <text evidence="6">This enzyme catalyzes the hydrolysis of the N-terminal peptide bond of an N-acetylated peptide to generate an N-acetylated amino acid and a peptide with a free N-terminus. It preferentially cleaves off Ac-Ala, Ac-Met and Ac-Ser. Also, involved in the degradation of oxidized and glycated proteins.</text>
</comment>
<dbReference type="SUPFAM" id="SSF53474">
    <property type="entry name" value="alpha/beta-Hydrolases"/>
    <property type="match status" value="1"/>
</dbReference>
<keyword evidence="1" id="KW-0378">Hydrolase</keyword>
<comment type="caution">
    <text evidence="9">The sequence shown here is derived from an EMBL/GenBank/DDBJ whole genome shotgun (WGS) entry which is preliminary data.</text>
</comment>
<sequence>MRIFILLILLLGFHFTGSGQDFSMEQVTSYPFPSELTASEGSEKIAWAFNEQGKRNIYVAEGPDFNPRPLTAYTRDDGQEISGLSISKDGKWIVYVRGGDHGGGSANVPVNAASDPIPPKVEVWKVAFAGGTPQLVSEGDEPLISPDSKRVAFIKNNQAWIASVDGNEPAKILFSSKGNTTSLEWSPDGRKLLFVSLRGDHSFVGIYQDQVTPIQYIAPSFSRDHSPRWSQDGRKIVFVRTPGGGGSPEKLLGQSHNPWAIWVADVVSGTAEKIWSAPQTLAGSVPTTHGGFNLNWGANERIVYLSYEDGWPHLYSISSKGGKPTQLTSGNFMLEHISLNSAGDKAVFALNTGSSPEDLDRRHIGMVSIDRADMQLLTDGEGIEAYPTFIGKGERLALFSGDAKQPLLPAVLLGRNKDIEVLSKDIIPGDFPAEYFVKPVQVSFTAADGVLVYGQLFEKSGGGKDKPAVVFVHGGPQRQMLLGWSYMDYYSNTYALNQYLANLGFVVLSVNFRMGIGYGHQFHKPEGAGIAGASEYRDVKAAGEYLAGLPQVDSRKIGIYGGSYGGYLTAIALGKDSDLFAVGVDIHGVHKRDGYIRAADGIEQAEDLEDARRVAWESSPASMLDSWKSPVLFIHADDDRNVSFSQTVDMVRRFEQRGLPFEYLVIPDDSHHWMKYSNMVKVNQATADFLIKHLIQ</sequence>
<dbReference type="InterPro" id="IPR001375">
    <property type="entry name" value="Peptidase_S9_cat"/>
</dbReference>
<dbReference type="AlphaFoldDB" id="A0A074KXT7"/>
<feature type="domain" description="Dipeptidylpeptidase IV N-terminal" evidence="8">
    <location>
        <begin position="297"/>
        <end position="384"/>
    </location>
</feature>
<organism evidence="9 10">
    <name type="scientific">Anditalea andensis</name>
    <dbReference type="NCBI Taxonomy" id="1048983"/>
    <lineage>
        <taxon>Bacteria</taxon>
        <taxon>Pseudomonadati</taxon>
        <taxon>Bacteroidota</taxon>
        <taxon>Cytophagia</taxon>
        <taxon>Cytophagales</taxon>
        <taxon>Cytophagaceae</taxon>
        <taxon>Anditalea</taxon>
    </lineage>
</organism>
<dbReference type="Pfam" id="PF07676">
    <property type="entry name" value="PD40"/>
    <property type="match status" value="3"/>
</dbReference>
<name>A0A074KXT7_9BACT</name>
<dbReference type="Pfam" id="PF00930">
    <property type="entry name" value="DPPIV_N"/>
    <property type="match status" value="1"/>
</dbReference>
<dbReference type="InterPro" id="IPR011042">
    <property type="entry name" value="6-blade_b-propeller_TolB-like"/>
</dbReference>
<dbReference type="Gene3D" id="2.120.10.30">
    <property type="entry name" value="TolB, C-terminal domain"/>
    <property type="match status" value="2"/>
</dbReference>
<dbReference type="STRING" id="1048983.EL17_16905"/>
<evidence type="ECO:0000256" key="4">
    <source>
        <dbReference type="ARBA" id="ARBA00032284"/>
    </source>
</evidence>
<evidence type="ECO:0000259" key="8">
    <source>
        <dbReference type="Pfam" id="PF00930"/>
    </source>
</evidence>
<evidence type="ECO:0000256" key="1">
    <source>
        <dbReference type="ARBA" id="ARBA00022801"/>
    </source>
</evidence>
<dbReference type="PANTHER" id="PTHR42776">
    <property type="entry name" value="SERINE PEPTIDASE S9 FAMILY MEMBER"/>
    <property type="match status" value="1"/>
</dbReference>
<evidence type="ECO:0000256" key="3">
    <source>
        <dbReference type="ARBA" id="ARBA00022990"/>
    </source>
</evidence>
<dbReference type="InterPro" id="IPR002471">
    <property type="entry name" value="Pept_S9_AS"/>
</dbReference>
<dbReference type="Pfam" id="PF00326">
    <property type="entry name" value="Peptidase_S9"/>
    <property type="match status" value="1"/>
</dbReference>
<dbReference type="Proteomes" id="UP000027821">
    <property type="component" value="Unassembled WGS sequence"/>
</dbReference>
<evidence type="ECO:0000256" key="6">
    <source>
        <dbReference type="ARBA" id="ARBA00045885"/>
    </source>
</evidence>
<evidence type="ECO:0000313" key="10">
    <source>
        <dbReference type="Proteomes" id="UP000027821"/>
    </source>
</evidence>
<dbReference type="EMBL" id="JMIH01000024">
    <property type="protein sequence ID" value="KEO72423.1"/>
    <property type="molecule type" value="Genomic_DNA"/>
</dbReference>
<keyword evidence="2" id="KW-0720">Serine protease</keyword>
<accession>A0A074KXT7</accession>
<proteinExistence type="predicted"/>
<gene>
    <name evidence="9" type="ORF">EL17_16905</name>
</gene>
<evidence type="ECO:0000256" key="2">
    <source>
        <dbReference type="ARBA" id="ARBA00022825"/>
    </source>
</evidence>
<feature type="domain" description="Peptidase S9 prolyl oligopeptidase catalytic" evidence="7">
    <location>
        <begin position="498"/>
        <end position="694"/>
    </location>
</feature>
<reference evidence="9 10" key="1">
    <citation type="submission" date="2014-04" db="EMBL/GenBank/DDBJ databases">
        <title>Characterization and application of a salt tolerant electro-active bacterium.</title>
        <authorList>
            <person name="Yang L."/>
            <person name="Wei S."/>
            <person name="Tay Q.X.M."/>
        </authorList>
    </citation>
    <scope>NUCLEOTIDE SEQUENCE [LARGE SCALE GENOMIC DNA]</scope>
    <source>
        <strain evidence="9 10">LY1</strain>
    </source>
</reference>
<dbReference type="Gene3D" id="3.40.50.1820">
    <property type="entry name" value="alpha/beta hydrolase"/>
    <property type="match status" value="1"/>
</dbReference>
<evidence type="ECO:0000256" key="5">
    <source>
        <dbReference type="ARBA" id="ARBA00032596"/>
    </source>
</evidence>
<dbReference type="RefSeq" id="WP_035076939.1">
    <property type="nucleotide sequence ID" value="NZ_JMIH01000024.1"/>
</dbReference>
<dbReference type="InterPro" id="IPR029058">
    <property type="entry name" value="AB_hydrolase_fold"/>
</dbReference>
<keyword evidence="10" id="KW-1185">Reference proteome</keyword>
<dbReference type="GO" id="GO:0004252">
    <property type="term" value="F:serine-type endopeptidase activity"/>
    <property type="evidence" value="ECO:0007669"/>
    <property type="project" value="InterPro"/>
</dbReference>
<keyword evidence="3" id="KW-0007">Acetylation</keyword>
<dbReference type="InterPro" id="IPR002469">
    <property type="entry name" value="Peptidase_S9B_N"/>
</dbReference>
<dbReference type="SUPFAM" id="SSF82171">
    <property type="entry name" value="DPP6 N-terminal domain-like"/>
    <property type="match status" value="2"/>
</dbReference>
<protein>
    <recommendedName>
        <fullName evidence="5">Acyl-peptide hydrolase</fullName>
    </recommendedName>
    <alternativeName>
        <fullName evidence="4">Acylaminoacyl-peptidase</fullName>
    </alternativeName>
</protein>
<keyword evidence="2" id="KW-0645">Protease</keyword>
<dbReference type="InterPro" id="IPR011659">
    <property type="entry name" value="WD40"/>
</dbReference>
<dbReference type="PANTHER" id="PTHR42776:SF27">
    <property type="entry name" value="DIPEPTIDYL PEPTIDASE FAMILY MEMBER 6"/>
    <property type="match status" value="1"/>
</dbReference>
<dbReference type="GO" id="GO:0006508">
    <property type="term" value="P:proteolysis"/>
    <property type="evidence" value="ECO:0007669"/>
    <property type="project" value="InterPro"/>
</dbReference>
<dbReference type="eggNOG" id="COG0823">
    <property type="taxonomic scope" value="Bacteria"/>
</dbReference>
<dbReference type="PROSITE" id="PS00708">
    <property type="entry name" value="PRO_ENDOPEP_SER"/>
    <property type="match status" value="1"/>
</dbReference>